<feature type="chain" id="PRO_5039456360" evidence="3">
    <location>
        <begin position="29"/>
        <end position="1878"/>
    </location>
</feature>
<dbReference type="EMBL" id="DVJJ01000163">
    <property type="protein sequence ID" value="HIS65803.1"/>
    <property type="molecule type" value="Genomic_DNA"/>
</dbReference>
<dbReference type="Proteomes" id="UP000886741">
    <property type="component" value="Unassembled WGS sequence"/>
</dbReference>
<dbReference type="PROSITE" id="PS51272">
    <property type="entry name" value="SLH"/>
    <property type="match status" value="2"/>
</dbReference>
<dbReference type="Pfam" id="PF00395">
    <property type="entry name" value="SLH"/>
    <property type="match status" value="2"/>
</dbReference>
<name>A0A9D1FBG5_9FIRM</name>
<protein>
    <submittedName>
        <fullName evidence="5">S-layer homology domain-containing protein</fullName>
    </submittedName>
</protein>
<dbReference type="SUPFAM" id="SSF89550">
    <property type="entry name" value="PHP domain-like"/>
    <property type="match status" value="1"/>
</dbReference>
<feature type="compositionally biased region" description="Low complexity" evidence="2">
    <location>
        <begin position="1552"/>
        <end position="1566"/>
    </location>
</feature>
<sequence length="1878" mass="200934">MRKRLNRVLSAALSAVMLLSLWPTAALAANSTADKVNSINAGDLVVIYSTSGDKVMGTENKPYGSKDQLAAVTAPNTDNAYAVQPDTAVLRVYTDKNDNYVFQNEEDGRFLYLDGTHVRLVDEQSEYTSYQLEQPESAAPGDYFIKSVNASFGGKAQYLEYYGGSFTCYGMNAEKADIYTFQFYKTGTFSLEDNPLPELPEKPPAELPFKDKDEVVIYNVGATGVLAGQDDNVTSPSINNAAATVSVTTATPANGGRVFTVEQNGEWWRFKTAHDGYLCSNGTGSNSFYSQDASDDADWKLAEYNNGFTLESRTAKYKGNAQYLEYYSDSYKTYSLYNDSDKDIYTFQFYTVDGSLTVTEGVVNAPVVTFGELPKAYISQDYTVSFTVDAVFGVKGEPEAKYGETPAQLTNTNGTYSFTIPGNELTAGEMTITVTGTDTKDEPFTGTAKLTVVDEPVINTVSPAAGSQTGDNKQPTIQVGFANAGANPTVVLTLKGPTSTLLDKQPMTVQGNSATYAVSDALSDGRYTATVTVTRADNKTVERSWSFLIGTSQYQLYFGQLHSHTAEYSDGAGTLQEGLDYVASLPESANVDFVAFTDHSNYFDTSSAANPEAALYDPSQMTAESRDKWNTYTGTVAAFNEKYAGTRVALAGFEMTWSGGPGHINTFNTPGLVSRNNKTLNSKESDAGMKAYYELLKNEALADSVSQFNHPGATFGTFADFAYYDPVIDSRMHLVEVGNGEGAIGSGGYFPSYSYYIMALDKGWHVAPTNNQDNHKGKWGNANDARDVVLTDNFSQDGIYEAIRNYRVYATEDKNLEINYTLNDQVLGSIIEQVPETVNINVSLFDPDAPDSTAKVEVVVNTGKVAHTWSDAAELAAGNLSCTLPADYTYYFIRVTQSDGDIAVTAPVWVGETLKLGISSVECGTSIPVTGEAVELKTNLFNSETSPATIQSITYTSNGTVLGTQTGLGELAASSTQTVSWDFVPTEARLTTITVAVTLVQDGKEFTYTSDITLDVLDAARLVYVGIDASHHNEYVNGNYSKSMGNFSALAAGYAVRTVELNTSADLLAACENANGKYRAIVLTAPSRRDGDALRDPYNNYSDEEIAALKAFNAAGGMVILAGWSDYYESYKDFPEADHMAAQQNKVLEALGSSLRISDDATVDDTLNGGGQSQRLYLSTYNWDHFLMEGVEFDADHPNDNKYSQLFSQYGGASIYAVDASGQPTATLPETVSPVVYGHATTYSKDSDQVGVSGAAVPTYPVADGDNRLMILATEELPGQGLIVVSGAAFLSNFEVQAQVDSAAEKNYSNYNICENLVNYMNPTTISPISEVQAQKNEGVKYTIEGIVTSNASGYDKDTAFFDCIYLQDDTAGINAFPVAGNFQIGDRVRITGTTSSYQGERQIAVSSITKVGTGTVPAPKEITAAQLNDRSYLGSLVTLRGTVVSFESANGLIQTILVRDSAGTIGRVFIDGYITKDAEVQGLSEGRYITATGLASYDTSFAGEPARIRIRNRADIVCSDVPSGGGSSGGGGSSSGGSSSSDKTETVTNPDGSTTTTVTKSDGTVIETTKRPDGSSVSVETKPDGTVTTTRKEANGATSTTVTTSGKTTAQVNIPADVVSSAVSQKQPVSLPLSALSASSNTEKAPAVTVGLSGKKNVAVEIPVANADYGTVAMLQKADGSLVLLRGTLPSDNGVTVSLSDGDTVKLVNNARSFSDIPNGHWSSDSIDFVTSRELFNGTSDTAFSPSSNMTRGMLWTVLARMDGVNTNSGSTWYEAGRAWAMASGISDGTNVDAPHTREQLVTMLWRYAGSPAVNYDLSRYSDSHSVSDWAKTAMAWAVEQGLIQGSGNNLLTPGALATREQVATILTRFVMTVQPF</sequence>
<evidence type="ECO:0000259" key="4">
    <source>
        <dbReference type="PROSITE" id="PS51272"/>
    </source>
</evidence>
<organism evidence="5 6">
    <name type="scientific">Candidatus Avoscillospira avistercoris</name>
    <dbReference type="NCBI Taxonomy" id="2840707"/>
    <lineage>
        <taxon>Bacteria</taxon>
        <taxon>Bacillati</taxon>
        <taxon>Bacillota</taxon>
        <taxon>Clostridia</taxon>
        <taxon>Eubacteriales</taxon>
        <taxon>Oscillospiraceae</taxon>
        <taxon>Oscillospiraceae incertae sedis</taxon>
        <taxon>Candidatus Avoscillospira</taxon>
    </lineage>
</organism>
<evidence type="ECO:0000256" key="3">
    <source>
        <dbReference type="SAM" id="SignalP"/>
    </source>
</evidence>
<feature type="signal peptide" evidence="3">
    <location>
        <begin position="1"/>
        <end position="28"/>
    </location>
</feature>
<keyword evidence="1" id="KW-0677">Repeat</keyword>
<proteinExistence type="predicted"/>
<gene>
    <name evidence="5" type="ORF">IAA83_10630</name>
</gene>
<evidence type="ECO:0000256" key="2">
    <source>
        <dbReference type="SAM" id="MobiDB-lite"/>
    </source>
</evidence>
<reference evidence="5" key="1">
    <citation type="submission" date="2020-10" db="EMBL/GenBank/DDBJ databases">
        <authorList>
            <person name="Gilroy R."/>
        </authorList>
    </citation>
    <scope>NUCLEOTIDE SEQUENCE</scope>
    <source>
        <strain evidence="5">ChiBcec16-1751</strain>
    </source>
</reference>
<evidence type="ECO:0000313" key="5">
    <source>
        <dbReference type="EMBL" id="HIS65803.1"/>
    </source>
</evidence>
<comment type="caution">
    <text evidence="5">The sequence shown here is derived from an EMBL/GenBank/DDBJ whole genome shotgun (WGS) entry which is preliminary data.</text>
</comment>
<feature type="domain" description="SLH" evidence="4">
    <location>
        <begin position="1819"/>
        <end position="1878"/>
    </location>
</feature>
<feature type="compositionally biased region" description="Gly residues" evidence="2">
    <location>
        <begin position="1524"/>
        <end position="1536"/>
    </location>
</feature>
<reference evidence="5" key="2">
    <citation type="journal article" date="2021" name="PeerJ">
        <title>Extensive microbial diversity within the chicken gut microbiome revealed by metagenomics and culture.</title>
        <authorList>
            <person name="Gilroy R."/>
            <person name="Ravi A."/>
            <person name="Getino M."/>
            <person name="Pursley I."/>
            <person name="Horton D.L."/>
            <person name="Alikhan N.F."/>
            <person name="Baker D."/>
            <person name="Gharbi K."/>
            <person name="Hall N."/>
            <person name="Watson M."/>
            <person name="Adriaenssens E.M."/>
            <person name="Foster-Nyarko E."/>
            <person name="Jarju S."/>
            <person name="Secka A."/>
            <person name="Antonio M."/>
            <person name="Oren A."/>
            <person name="Chaudhuri R.R."/>
            <person name="La Ragione R."/>
            <person name="Hildebrand F."/>
            <person name="Pallen M.J."/>
        </authorList>
    </citation>
    <scope>NUCLEOTIDE SEQUENCE</scope>
    <source>
        <strain evidence="5">ChiBcec16-1751</strain>
    </source>
</reference>
<feature type="compositionally biased region" description="Low complexity" evidence="2">
    <location>
        <begin position="1597"/>
        <end position="1606"/>
    </location>
</feature>
<dbReference type="Gene3D" id="3.20.20.140">
    <property type="entry name" value="Metal-dependent hydrolases"/>
    <property type="match status" value="1"/>
</dbReference>
<dbReference type="InterPro" id="IPR016195">
    <property type="entry name" value="Pol/histidinol_Pase-like"/>
</dbReference>
<feature type="region of interest" description="Disordered" evidence="2">
    <location>
        <begin position="1520"/>
        <end position="1606"/>
    </location>
</feature>
<dbReference type="InterPro" id="IPR001119">
    <property type="entry name" value="SLH_dom"/>
</dbReference>
<evidence type="ECO:0000256" key="1">
    <source>
        <dbReference type="ARBA" id="ARBA00022737"/>
    </source>
</evidence>
<feature type="domain" description="SLH" evidence="4">
    <location>
        <begin position="1711"/>
        <end position="1774"/>
    </location>
</feature>
<evidence type="ECO:0000313" key="6">
    <source>
        <dbReference type="Proteomes" id="UP000886741"/>
    </source>
</evidence>
<dbReference type="CDD" id="cd04486">
    <property type="entry name" value="YhcR_OBF_like"/>
    <property type="match status" value="1"/>
</dbReference>
<accession>A0A9D1FBG5</accession>
<keyword evidence="3" id="KW-0732">Signal</keyword>